<name>A0A3E2BNS3_9BACT</name>
<dbReference type="PROSITE" id="PS01314">
    <property type="entry name" value="UPF0047"/>
    <property type="match status" value="1"/>
</dbReference>
<dbReference type="InterPro" id="IPR035917">
    <property type="entry name" value="YjbQ-like_sf"/>
</dbReference>
<dbReference type="InterPro" id="IPR001602">
    <property type="entry name" value="UPF0047_YjbQ-like"/>
</dbReference>
<dbReference type="SUPFAM" id="SSF111038">
    <property type="entry name" value="YjbQ-like"/>
    <property type="match status" value="1"/>
</dbReference>
<evidence type="ECO:0000313" key="2">
    <source>
        <dbReference type="EMBL" id="RFT16410.1"/>
    </source>
</evidence>
<organism evidence="2 3">
    <name type="scientific">Candidatus Saccharicenans subterraneus</name>
    <dbReference type="NCBI Taxonomy" id="2508984"/>
    <lineage>
        <taxon>Bacteria</taxon>
        <taxon>Candidatus Aminicenantota</taxon>
        <taxon>Candidatus Aminicenantia</taxon>
        <taxon>Candidatus Aminicenantales</taxon>
        <taxon>Candidatus Saccharicenantaceae</taxon>
        <taxon>Candidatus Saccharicenans</taxon>
    </lineage>
</organism>
<comment type="similarity">
    <text evidence="1">Belongs to the UPF0047 family.</text>
</comment>
<dbReference type="PANTHER" id="PTHR30615">
    <property type="entry name" value="UNCHARACTERIZED PROTEIN YJBQ-RELATED"/>
    <property type="match status" value="1"/>
</dbReference>
<dbReference type="AlphaFoldDB" id="A0A3E2BNS3"/>
<protein>
    <submittedName>
        <fullName evidence="2">Uncharacterized protein</fullName>
    </submittedName>
</protein>
<dbReference type="PANTHER" id="PTHR30615:SF8">
    <property type="entry name" value="UPF0047 PROTEIN C4A8.02C"/>
    <property type="match status" value="1"/>
</dbReference>
<gene>
    <name evidence="2" type="ORF">OP8BY_1588</name>
</gene>
<evidence type="ECO:0000256" key="1">
    <source>
        <dbReference type="ARBA" id="ARBA00005534"/>
    </source>
</evidence>
<evidence type="ECO:0000313" key="3">
    <source>
        <dbReference type="Proteomes" id="UP000257323"/>
    </source>
</evidence>
<dbReference type="Pfam" id="PF01894">
    <property type="entry name" value="YjbQ"/>
    <property type="match status" value="1"/>
</dbReference>
<dbReference type="Gene3D" id="2.60.120.460">
    <property type="entry name" value="YjbQ-like"/>
    <property type="match status" value="1"/>
</dbReference>
<dbReference type="PIRSF" id="PIRSF004681">
    <property type="entry name" value="UCP004681"/>
    <property type="match status" value="1"/>
</dbReference>
<accession>A0A3E2BNS3</accession>
<dbReference type="Proteomes" id="UP000257323">
    <property type="component" value="Unassembled WGS sequence"/>
</dbReference>
<dbReference type="EMBL" id="QUAH01000003">
    <property type="protein sequence ID" value="RFT16410.1"/>
    <property type="molecule type" value="Genomic_DNA"/>
</dbReference>
<sequence>MHQLSLETSRKEEFLNITGKIQALVRASGIRSGLAVIFCPHTTCGLTINEQADPDVRADILMALRKIVPDHLPYAHTEGNSPAHIKTSLVGSSLTVMIEKGELLLGTWQGIFLCEFDGPRSRQVWVRLLESGKD</sequence>
<proteinExistence type="inferred from homology"/>
<dbReference type="NCBIfam" id="TIGR00149">
    <property type="entry name" value="TIGR00149_YjbQ"/>
    <property type="match status" value="1"/>
</dbReference>
<comment type="caution">
    <text evidence="2">The sequence shown here is derived from an EMBL/GenBank/DDBJ whole genome shotgun (WGS) entry which is preliminary data.</text>
</comment>
<reference evidence="2 3" key="1">
    <citation type="submission" date="2018-08" db="EMBL/GenBank/DDBJ databases">
        <title>Genome analysis of the thermophilic bacterium of the candidate phylum Aminicenantes from deep subsurface aquifer revealed its physiology and ecological role.</title>
        <authorList>
            <person name="Kadnikov V.V."/>
            <person name="Mardanov A.V."/>
            <person name="Beletsky A.V."/>
            <person name="Karnachuk O.V."/>
            <person name="Ravin N.V."/>
        </authorList>
    </citation>
    <scope>NUCLEOTIDE SEQUENCE [LARGE SCALE GENOMIC DNA]</scope>
    <source>
        <strain evidence="2">BY38</strain>
    </source>
</reference>